<evidence type="ECO:0000313" key="10">
    <source>
        <dbReference type="EMBL" id="KAF2596626.1"/>
    </source>
</evidence>
<dbReference type="GO" id="GO:0042393">
    <property type="term" value="F:histone binding"/>
    <property type="evidence" value="ECO:0007669"/>
    <property type="project" value="TreeGrafter"/>
</dbReference>
<dbReference type="InterPro" id="IPR014876">
    <property type="entry name" value="DEK_C"/>
</dbReference>
<feature type="compositionally biased region" description="Basic and acidic residues" evidence="7">
    <location>
        <begin position="7"/>
        <end position="28"/>
    </location>
</feature>
<organism evidence="9">
    <name type="scientific">Brassica cretica</name>
    <name type="common">Mustard</name>
    <dbReference type="NCBI Taxonomy" id="69181"/>
    <lineage>
        <taxon>Eukaryota</taxon>
        <taxon>Viridiplantae</taxon>
        <taxon>Streptophyta</taxon>
        <taxon>Embryophyta</taxon>
        <taxon>Tracheophyta</taxon>
        <taxon>Spermatophyta</taxon>
        <taxon>Magnoliopsida</taxon>
        <taxon>eudicotyledons</taxon>
        <taxon>Gunneridae</taxon>
        <taxon>Pentapetalae</taxon>
        <taxon>rosids</taxon>
        <taxon>malvids</taxon>
        <taxon>Brassicales</taxon>
        <taxon>Brassicaceae</taxon>
        <taxon>Brassiceae</taxon>
        <taxon>Brassica</taxon>
    </lineage>
</organism>
<evidence type="ECO:0000259" key="8">
    <source>
        <dbReference type="PROSITE" id="PS51998"/>
    </source>
</evidence>
<keyword evidence="2" id="KW-0156">Chromatin regulator</keyword>
<sequence>MATETLGETKLKTPAKDEIGAGDGPKEREEDENGSKGGELEEGSESKQTLVTQSSSERPTRERKKVERFSLPSPTRAVPNKSVSVEKGRGTPLREIPNGIGSSTIQGKSHIKKEEVAVKVLEFLESPKATRDVILADQEKILFDSVHYCQCESFNFFFFEIIYFKESKMRKSTQKKRKSGEASDTPAKRKRQTKKLDHPSDKEEGKDQGDSDSEEDVTSPEEEDSDHEKTETEDEREEAEDEKKPSDKKTSSKKISSDTKDSKKSAEKSSKPTSSPAKKQKVDHDDESSKEKSKKQLIKPQTKGSKEKGKASKKGKAEPTREEMLEVVTKMLKEVDFNTATLSDILQKLSGHFGVDLLHRKKREVKGVITDAISEMSDVEDEESEAGSDKEKEEEVKAEVDSNKEKAEDHEKLED</sequence>
<dbReference type="PROSITE" id="PS51998">
    <property type="entry name" value="DEK_C"/>
    <property type="match status" value="1"/>
</dbReference>
<dbReference type="Proteomes" id="UP000712281">
    <property type="component" value="Unassembled WGS sequence"/>
</dbReference>
<dbReference type="SUPFAM" id="SSF109715">
    <property type="entry name" value="DEK C-terminal domain"/>
    <property type="match status" value="1"/>
</dbReference>
<keyword evidence="3" id="KW-0805">Transcription regulation</keyword>
<dbReference type="GO" id="GO:0006325">
    <property type="term" value="P:chromatin organization"/>
    <property type="evidence" value="ECO:0007669"/>
    <property type="project" value="UniProtKB-KW"/>
</dbReference>
<dbReference type="GO" id="GO:2000779">
    <property type="term" value="P:regulation of double-strand break repair"/>
    <property type="evidence" value="ECO:0007669"/>
    <property type="project" value="TreeGrafter"/>
</dbReference>
<accession>A0A8S9HYU7</accession>
<keyword evidence="5" id="KW-0804">Transcription</keyword>
<proteinExistence type="predicted"/>
<feature type="compositionally biased region" description="Basic and acidic residues" evidence="7">
    <location>
        <begin position="304"/>
        <end position="322"/>
    </location>
</feature>
<feature type="compositionally biased region" description="Basic and acidic residues" evidence="7">
    <location>
        <begin position="194"/>
        <end position="209"/>
    </location>
</feature>
<keyword evidence="6" id="KW-0539">Nucleus</keyword>
<feature type="compositionally biased region" description="Acidic residues" evidence="7">
    <location>
        <begin position="210"/>
        <end position="240"/>
    </location>
</feature>
<evidence type="ECO:0000256" key="3">
    <source>
        <dbReference type="ARBA" id="ARBA00023015"/>
    </source>
</evidence>
<reference evidence="9" key="1">
    <citation type="submission" date="2019-12" db="EMBL/GenBank/DDBJ databases">
        <title>Genome sequencing and annotation of Brassica cretica.</title>
        <authorList>
            <person name="Studholme D.J."/>
            <person name="Sarris P.F."/>
        </authorList>
    </citation>
    <scope>NUCLEOTIDE SEQUENCE</scope>
    <source>
        <strain evidence="10">PFS-001/15</strain>
        <strain evidence="9">PFS-102/07</strain>
        <tissue evidence="9">Leaf</tissue>
    </source>
</reference>
<evidence type="ECO:0000256" key="2">
    <source>
        <dbReference type="ARBA" id="ARBA00022853"/>
    </source>
</evidence>
<comment type="caution">
    <text evidence="9">The sequence shown here is derived from an EMBL/GenBank/DDBJ whole genome shotgun (WGS) entry which is preliminary data.</text>
</comment>
<evidence type="ECO:0000256" key="1">
    <source>
        <dbReference type="ARBA" id="ARBA00004604"/>
    </source>
</evidence>
<feature type="region of interest" description="Disordered" evidence="7">
    <location>
        <begin position="170"/>
        <end position="322"/>
    </location>
</feature>
<dbReference type="FunFam" id="1.10.10.60:FF:000220">
    <property type="entry name" value="DEK domain-containing chromatin associated protein"/>
    <property type="match status" value="1"/>
</dbReference>
<evidence type="ECO:0000256" key="6">
    <source>
        <dbReference type="ARBA" id="ARBA00023242"/>
    </source>
</evidence>
<dbReference type="EMBL" id="QGKW02000717">
    <property type="protein sequence ID" value="KAF2596626.1"/>
    <property type="molecule type" value="Genomic_DNA"/>
</dbReference>
<feature type="region of interest" description="Disordered" evidence="7">
    <location>
        <begin position="374"/>
        <end position="415"/>
    </location>
</feature>
<dbReference type="EMBL" id="QGKY02001250">
    <property type="protein sequence ID" value="KAF2562914.1"/>
    <property type="molecule type" value="Genomic_DNA"/>
</dbReference>
<evidence type="ECO:0000256" key="5">
    <source>
        <dbReference type="ARBA" id="ARBA00023163"/>
    </source>
</evidence>
<dbReference type="PANTHER" id="PTHR13468">
    <property type="entry name" value="DEK PROTEIN"/>
    <property type="match status" value="1"/>
</dbReference>
<dbReference type="Gene3D" id="1.10.10.60">
    <property type="entry name" value="Homeodomain-like"/>
    <property type="match status" value="1"/>
</dbReference>
<dbReference type="PANTHER" id="PTHR13468:SF16">
    <property type="entry name" value="DEK C-TERMINAL DOMAIN-CONTAINING PROTEIN"/>
    <property type="match status" value="1"/>
</dbReference>
<evidence type="ECO:0000256" key="4">
    <source>
        <dbReference type="ARBA" id="ARBA00023125"/>
    </source>
</evidence>
<dbReference type="GO" id="GO:0005730">
    <property type="term" value="C:nucleolus"/>
    <property type="evidence" value="ECO:0007669"/>
    <property type="project" value="UniProtKB-SubCell"/>
</dbReference>
<comment type="subcellular location">
    <subcellularLocation>
        <location evidence="1">Nucleus</location>
        <location evidence="1">Nucleolus</location>
    </subcellularLocation>
</comment>
<dbReference type="Pfam" id="PF08766">
    <property type="entry name" value="DEK_C"/>
    <property type="match status" value="1"/>
</dbReference>
<feature type="region of interest" description="Disordered" evidence="7">
    <location>
        <begin position="1"/>
        <end position="109"/>
    </location>
</feature>
<dbReference type="GO" id="GO:0003677">
    <property type="term" value="F:DNA binding"/>
    <property type="evidence" value="ECO:0007669"/>
    <property type="project" value="UniProtKB-KW"/>
</dbReference>
<dbReference type="AlphaFoldDB" id="A0A8S9HYU7"/>
<keyword evidence="4" id="KW-0238">DNA-binding</keyword>
<feature type="compositionally biased region" description="Polar residues" evidence="7">
    <location>
        <begin position="48"/>
        <end position="57"/>
    </location>
</feature>
<dbReference type="InterPro" id="IPR044198">
    <property type="entry name" value="DEK"/>
</dbReference>
<feature type="compositionally biased region" description="Basic and acidic residues" evidence="7">
    <location>
        <begin position="241"/>
        <end position="270"/>
    </location>
</feature>
<evidence type="ECO:0000313" key="9">
    <source>
        <dbReference type="EMBL" id="KAF2562914.1"/>
    </source>
</evidence>
<feature type="compositionally biased region" description="Basic and acidic residues" evidence="7">
    <location>
        <begin position="58"/>
        <end position="68"/>
    </location>
</feature>
<gene>
    <name evidence="10" type="ORF">F2Q68_00012531</name>
    <name evidence="9" type="ORF">F2Q70_00018936</name>
</gene>
<feature type="domain" description="DEK-C" evidence="8">
    <location>
        <begin position="318"/>
        <end position="374"/>
    </location>
</feature>
<name>A0A8S9HYU7_BRACR</name>
<feature type="compositionally biased region" description="Acidic residues" evidence="7">
    <location>
        <begin position="377"/>
        <end position="386"/>
    </location>
</feature>
<feature type="compositionally biased region" description="Basic and acidic residues" evidence="7">
    <location>
        <begin position="280"/>
        <end position="291"/>
    </location>
</feature>
<evidence type="ECO:0000256" key="7">
    <source>
        <dbReference type="SAM" id="MobiDB-lite"/>
    </source>
</evidence>
<protein>
    <recommendedName>
        <fullName evidence="8">DEK-C domain-containing protein</fullName>
    </recommendedName>
</protein>
<feature type="compositionally biased region" description="Basic and acidic residues" evidence="7">
    <location>
        <begin position="387"/>
        <end position="415"/>
    </location>
</feature>